<accession>A0ABV6R918</accession>
<gene>
    <name evidence="3" type="ORF">ACFFF6_05895</name>
</gene>
<dbReference type="Gene3D" id="3.30.1330.170">
    <property type="entry name" value="Cyanuric acid hydrolase/Barbiturase, RU A"/>
    <property type="match status" value="1"/>
</dbReference>
<dbReference type="InterPro" id="IPR043008">
    <property type="entry name" value="AtzD/Barbiturase_RUA"/>
</dbReference>
<keyword evidence="2" id="KW-0378">Hydrolase</keyword>
<dbReference type="Pfam" id="PF09663">
    <property type="entry name" value="Amido_AtzD_TrzD"/>
    <property type="match status" value="1"/>
</dbReference>
<sequence length="378" mass="39567">MIEDSHEPTRAAIAVEAHRITPERPGDMSGLRTLIAEGRLRPDDVVAVTGKIEGDFPGQGRGPSTEQAVRDALAVEGGRTLAQIARIPMAFTASGIGMLSPHAVLWTRRPAAPAAPGETRLALGLARSPVLQPAWIGTSRQIEATAEAVRAAAADGGMDPAEVEYVVAKAFYPTEDDLAAARDAGHEIPELSPGRMFELGSGSAGLGVAVALDGLPMPRGEDVGVRRDLFSSKVAASANPWPLHVQEGPRTRVLAFGNIPGAGGKLRVGHAEIRDHLDVDALRRALVRAGLDVGGAPLTPAQRERVLAVYVKYGLSTDGRLRGRRQVTENPAHVNELKAALAGMYAGYLQDTLLWISASAVHQGPPGGGTIAAIVDVS</sequence>
<dbReference type="NCBIfam" id="TIGR02714">
    <property type="entry name" value="amido_AtzD_TrzD"/>
    <property type="match status" value="1"/>
</dbReference>
<evidence type="ECO:0000256" key="1">
    <source>
        <dbReference type="ARBA" id="ARBA00010947"/>
    </source>
</evidence>
<dbReference type="InterPro" id="IPR043006">
    <property type="entry name" value="AtzD/Barbiturase_RUB"/>
</dbReference>
<reference evidence="3 4" key="1">
    <citation type="submission" date="2024-09" db="EMBL/GenBank/DDBJ databases">
        <authorList>
            <person name="Sun Q."/>
            <person name="Mori K."/>
        </authorList>
    </citation>
    <scope>NUCLEOTIDE SEQUENCE [LARGE SCALE GENOMIC DNA]</scope>
    <source>
        <strain evidence="3 4">CICC 10874</strain>
    </source>
</reference>
<evidence type="ECO:0000256" key="2">
    <source>
        <dbReference type="ARBA" id="ARBA00022801"/>
    </source>
</evidence>
<dbReference type="Proteomes" id="UP001589793">
    <property type="component" value="Unassembled WGS sequence"/>
</dbReference>
<dbReference type="InterPro" id="IPR043007">
    <property type="entry name" value="AtzD/Barbiturase_RUC"/>
</dbReference>
<dbReference type="RefSeq" id="WP_376979087.1">
    <property type="nucleotide sequence ID" value="NZ_JBHLSV010000005.1"/>
</dbReference>
<dbReference type="InterPro" id="IPR014086">
    <property type="entry name" value="AtzD/Barbiturase"/>
</dbReference>
<evidence type="ECO:0000313" key="3">
    <source>
        <dbReference type="EMBL" id="MFC0673484.1"/>
    </source>
</evidence>
<proteinExistence type="inferred from homology"/>
<name>A0ABV6R918_9MICO</name>
<dbReference type="EMBL" id="JBHLSV010000005">
    <property type="protein sequence ID" value="MFC0673484.1"/>
    <property type="molecule type" value="Genomic_DNA"/>
</dbReference>
<evidence type="ECO:0000313" key="4">
    <source>
        <dbReference type="Proteomes" id="UP001589793"/>
    </source>
</evidence>
<keyword evidence="4" id="KW-1185">Reference proteome</keyword>
<comment type="caution">
    <text evidence="3">The sequence shown here is derived from an EMBL/GenBank/DDBJ whole genome shotgun (WGS) entry which is preliminary data.</text>
</comment>
<comment type="similarity">
    <text evidence="1">Belongs to the cyclic amide hydrolase (CyAH) family.</text>
</comment>
<protein>
    <submittedName>
        <fullName evidence="3">Ring-opening amidohydrolase</fullName>
    </submittedName>
</protein>
<organism evidence="3 4">
    <name type="scientific">Brachybacterium hainanense</name>
    <dbReference type="NCBI Taxonomy" id="1541174"/>
    <lineage>
        <taxon>Bacteria</taxon>
        <taxon>Bacillati</taxon>
        <taxon>Actinomycetota</taxon>
        <taxon>Actinomycetes</taxon>
        <taxon>Micrococcales</taxon>
        <taxon>Dermabacteraceae</taxon>
        <taxon>Brachybacterium</taxon>
    </lineage>
</organism>
<dbReference type="Gene3D" id="3.30.1330.180">
    <property type="entry name" value="Cyanuric acid hydrolase/Barbiturase, RU B"/>
    <property type="match status" value="1"/>
</dbReference>
<dbReference type="Gene3D" id="3.30.1330.160">
    <property type="entry name" value="Cyanuric acid hydrolase/Barbituras, RU C"/>
    <property type="match status" value="1"/>
</dbReference>